<dbReference type="CDD" id="cd05797">
    <property type="entry name" value="Ribosomal_L10"/>
    <property type="match status" value="1"/>
</dbReference>
<keyword evidence="6" id="KW-0699">rRNA-binding</keyword>
<dbReference type="InterPro" id="IPR047865">
    <property type="entry name" value="Ribosomal_uL10_bac_type"/>
</dbReference>
<evidence type="ECO:0000256" key="2">
    <source>
        <dbReference type="ARBA" id="ARBA00008889"/>
    </source>
</evidence>
<evidence type="ECO:0000256" key="1">
    <source>
        <dbReference type="ARBA" id="ARBA00002633"/>
    </source>
</evidence>
<evidence type="ECO:0000256" key="3">
    <source>
        <dbReference type="ARBA" id="ARBA00022980"/>
    </source>
</evidence>
<organism evidence="7 8">
    <name type="scientific">Asticcacaulis biprosthecium C19</name>
    <dbReference type="NCBI Taxonomy" id="715226"/>
    <lineage>
        <taxon>Bacteria</taxon>
        <taxon>Pseudomonadati</taxon>
        <taxon>Pseudomonadota</taxon>
        <taxon>Alphaproteobacteria</taxon>
        <taxon>Caulobacterales</taxon>
        <taxon>Caulobacteraceae</taxon>
        <taxon>Asticcacaulis</taxon>
    </lineage>
</organism>
<keyword evidence="6" id="KW-0694">RNA-binding</keyword>
<evidence type="ECO:0000256" key="4">
    <source>
        <dbReference type="ARBA" id="ARBA00023274"/>
    </source>
</evidence>
<dbReference type="HOGENOM" id="CLU_092227_0_0_5"/>
<dbReference type="GO" id="GO:0006412">
    <property type="term" value="P:translation"/>
    <property type="evidence" value="ECO:0007669"/>
    <property type="project" value="UniProtKB-UniRule"/>
</dbReference>
<comment type="function">
    <text evidence="1 6">Forms part of the ribosomal stalk, playing a central role in the interaction of the ribosome with GTP-bound translation factors.</text>
</comment>
<dbReference type="RefSeq" id="WP_006274480.1">
    <property type="nucleotide sequence ID" value="NZ_GL883079.1"/>
</dbReference>
<dbReference type="GO" id="GO:0005840">
    <property type="term" value="C:ribosome"/>
    <property type="evidence" value="ECO:0007669"/>
    <property type="project" value="UniProtKB-KW"/>
</dbReference>
<gene>
    <name evidence="6" type="primary">rplJ</name>
    <name evidence="7" type="ORF">ABI_37000</name>
</gene>
<dbReference type="Proteomes" id="UP000006512">
    <property type="component" value="Unassembled WGS sequence"/>
</dbReference>
<name>F4QR32_9CAUL</name>
<evidence type="ECO:0000313" key="8">
    <source>
        <dbReference type="Proteomes" id="UP000006512"/>
    </source>
</evidence>
<comment type="similarity">
    <text evidence="2 6">Belongs to the universal ribosomal protein uL10 family.</text>
</comment>
<protein>
    <recommendedName>
        <fullName evidence="5 6">Large ribosomal subunit protein uL10</fullName>
    </recommendedName>
</protein>
<reference evidence="8" key="1">
    <citation type="submission" date="2011-03" db="EMBL/GenBank/DDBJ databases">
        <title>Draft genome sequence of Brevundimonas diminuta.</title>
        <authorList>
            <person name="Brown P.J.B."/>
            <person name="Buechlein A."/>
            <person name="Hemmerich C."/>
            <person name="Brun Y.V."/>
        </authorList>
    </citation>
    <scope>NUCLEOTIDE SEQUENCE [LARGE SCALE GENOMIC DNA]</scope>
    <source>
        <strain evidence="8">C19</strain>
    </source>
</reference>
<dbReference type="InterPro" id="IPR043141">
    <property type="entry name" value="Ribosomal_uL10-like_sf"/>
</dbReference>
<dbReference type="STRING" id="715226.ABI_37000"/>
<sequence length="172" mass="18073">MDRAQKAATIEELKGVFASSGAVVVTQYTGMTFVEMSELRNRLRKEGAVVKVFKNRLAQKALDGSVGEKGDALFKGPVALVYSADPVTAAKISVQYAKENDKLKIIGGIMETDVLTEAGVRSLATLPSLDELRGKLIGLLQAPATKIAGVLVAPAGAVARVIGAYARENAEA</sequence>
<accession>F4QR32</accession>
<dbReference type="Pfam" id="PF00466">
    <property type="entry name" value="Ribosomal_L10"/>
    <property type="match status" value="1"/>
</dbReference>
<dbReference type="HAMAP" id="MF_00362">
    <property type="entry name" value="Ribosomal_uL10"/>
    <property type="match status" value="1"/>
</dbReference>
<dbReference type="PANTHER" id="PTHR11560">
    <property type="entry name" value="39S RIBOSOMAL PROTEIN L10, MITOCHONDRIAL"/>
    <property type="match status" value="1"/>
</dbReference>
<evidence type="ECO:0000256" key="6">
    <source>
        <dbReference type="HAMAP-Rule" id="MF_00362"/>
    </source>
</evidence>
<dbReference type="InterPro" id="IPR001790">
    <property type="entry name" value="Ribosomal_uL10"/>
</dbReference>
<dbReference type="OrthoDB" id="9791972at2"/>
<dbReference type="GO" id="GO:0070180">
    <property type="term" value="F:large ribosomal subunit rRNA binding"/>
    <property type="evidence" value="ECO:0007669"/>
    <property type="project" value="UniProtKB-UniRule"/>
</dbReference>
<dbReference type="InterPro" id="IPR022973">
    <property type="entry name" value="Ribosomal_uL10_bac"/>
</dbReference>
<dbReference type="SUPFAM" id="SSF160369">
    <property type="entry name" value="Ribosomal protein L10-like"/>
    <property type="match status" value="1"/>
</dbReference>
<evidence type="ECO:0000256" key="5">
    <source>
        <dbReference type="ARBA" id="ARBA00035202"/>
    </source>
</evidence>
<comment type="subunit">
    <text evidence="6">Part of the ribosomal stalk of the 50S ribosomal subunit. The N-terminus interacts with L11 and the large rRNA to form the base of the stalk. The C-terminus forms an elongated spine to which L12 dimers bind in a sequential fashion forming a multimeric L10(L12)X complex.</text>
</comment>
<keyword evidence="4 6" id="KW-0687">Ribonucleoprotein</keyword>
<dbReference type="Gene3D" id="3.30.70.1730">
    <property type="match status" value="1"/>
</dbReference>
<dbReference type="NCBIfam" id="NF000955">
    <property type="entry name" value="PRK00099.1-1"/>
    <property type="match status" value="1"/>
</dbReference>
<keyword evidence="3 6" id="KW-0689">Ribosomal protein</keyword>
<evidence type="ECO:0000313" key="7">
    <source>
        <dbReference type="EMBL" id="EGF90669.1"/>
    </source>
</evidence>
<dbReference type="eggNOG" id="COG0244">
    <property type="taxonomic scope" value="Bacteria"/>
</dbReference>
<dbReference type="GO" id="GO:1990904">
    <property type="term" value="C:ribonucleoprotein complex"/>
    <property type="evidence" value="ECO:0007669"/>
    <property type="project" value="UniProtKB-KW"/>
</dbReference>
<dbReference type="EMBL" id="GL883079">
    <property type="protein sequence ID" value="EGF90669.1"/>
    <property type="molecule type" value="Genomic_DNA"/>
</dbReference>
<dbReference type="AlphaFoldDB" id="F4QR32"/>
<dbReference type="Gene3D" id="6.10.250.290">
    <property type="match status" value="1"/>
</dbReference>
<proteinExistence type="inferred from homology"/>
<keyword evidence="8" id="KW-1185">Reference proteome</keyword>